<reference evidence="2 3" key="1">
    <citation type="submission" date="2023-03" db="EMBL/GenBank/DDBJ databases">
        <title>Thalassotalea loyana LMG 22536T draft genome sequence.</title>
        <authorList>
            <person name="Sawabe T."/>
        </authorList>
    </citation>
    <scope>NUCLEOTIDE SEQUENCE [LARGE SCALE GENOMIC DNA]</scope>
    <source>
        <strain evidence="2 3">LMG 22536</strain>
    </source>
</reference>
<gene>
    <name evidence="2" type="ORF">tloyanaT_26620</name>
</gene>
<feature type="domain" description="Aminoglycoside phosphotransferase" evidence="1">
    <location>
        <begin position="25"/>
        <end position="210"/>
    </location>
</feature>
<comment type="caution">
    <text evidence="2">The sequence shown here is derived from an EMBL/GenBank/DDBJ whole genome shotgun (WGS) entry which is preliminary data.</text>
</comment>
<dbReference type="Pfam" id="PF01636">
    <property type="entry name" value="APH"/>
    <property type="match status" value="1"/>
</dbReference>
<dbReference type="InterPro" id="IPR002575">
    <property type="entry name" value="Aminoglycoside_PTrfase"/>
</dbReference>
<dbReference type="InterPro" id="IPR011009">
    <property type="entry name" value="Kinase-like_dom_sf"/>
</dbReference>
<sequence>MSGKIATLVSQILEENLNEHFLGMTAISEGDSQQVFKVSTNDENYVAKFFSQVPNFERERNFLEIGLPITPKLIGCRDCCIVMEYINSPMLGRKTFTEEDLLKQLLLAFNDFHRESKIVQLRQWIEVLDFSETIRSLANSCHLNAEQTRVVDQLVRQATELDNLPSINTLCHGDFNQFNVFSDSGRYKIIDFESLTVAPRLYDLMMLLSINQFSVDHIAIALAFFENNKHNPITKDEYSQAQQYFLIATGINGLWYLAKYQESESQEFGKKANHFLDQLTFLIDNY</sequence>
<proteinExistence type="predicted"/>
<evidence type="ECO:0000259" key="1">
    <source>
        <dbReference type="Pfam" id="PF01636"/>
    </source>
</evidence>
<organism evidence="2 3">
    <name type="scientific">Thalassotalea loyana</name>
    <dbReference type="NCBI Taxonomy" id="280483"/>
    <lineage>
        <taxon>Bacteria</taxon>
        <taxon>Pseudomonadati</taxon>
        <taxon>Pseudomonadota</taxon>
        <taxon>Gammaproteobacteria</taxon>
        <taxon>Alteromonadales</taxon>
        <taxon>Colwelliaceae</taxon>
        <taxon>Thalassotalea</taxon>
    </lineage>
</organism>
<name>A0ABQ6HFP1_9GAMM</name>
<keyword evidence="3" id="KW-1185">Reference proteome</keyword>
<dbReference type="SUPFAM" id="SSF56112">
    <property type="entry name" value="Protein kinase-like (PK-like)"/>
    <property type="match status" value="1"/>
</dbReference>
<dbReference type="RefSeq" id="WP_284299417.1">
    <property type="nucleotide sequence ID" value="NZ_BSSV01000006.1"/>
</dbReference>
<dbReference type="EMBL" id="BSSV01000006">
    <property type="protein sequence ID" value="GLX86409.1"/>
    <property type="molecule type" value="Genomic_DNA"/>
</dbReference>
<dbReference type="InterPro" id="IPR052077">
    <property type="entry name" value="CcrZ_PhaseVar_Mediator"/>
</dbReference>
<evidence type="ECO:0000313" key="3">
    <source>
        <dbReference type="Proteomes" id="UP001157134"/>
    </source>
</evidence>
<protein>
    <recommendedName>
        <fullName evidence="1">Aminoglycoside phosphotransferase domain-containing protein</fullName>
    </recommendedName>
</protein>
<dbReference type="Proteomes" id="UP001157134">
    <property type="component" value="Unassembled WGS sequence"/>
</dbReference>
<dbReference type="Gene3D" id="3.90.1200.10">
    <property type="match status" value="1"/>
</dbReference>
<dbReference type="PANTHER" id="PTHR40086:SF1">
    <property type="entry name" value="CELL CYCLE REGULATOR CCRZ"/>
    <property type="match status" value="1"/>
</dbReference>
<accession>A0ABQ6HFP1</accession>
<evidence type="ECO:0000313" key="2">
    <source>
        <dbReference type="EMBL" id="GLX86409.1"/>
    </source>
</evidence>
<dbReference type="PANTHER" id="PTHR40086">
    <property type="entry name" value="PHOSPHOTRANSFERASE YTMP-RELATED"/>
    <property type="match status" value="1"/>
</dbReference>